<feature type="compositionally biased region" description="Basic and acidic residues" evidence="5">
    <location>
        <begin position="628"/>
        <end position="639"/>
    </location>
</feature>
<feature type="compositionally biased region" description="Low complexity" evidence="5">
    <location>
        <begin position="331"/>
        <end position="350"/>
    </location>
</feature>
<evidence type="ECO:0000256" key="2">
    <source>
        <dbReference type="ARBA" id="ARBA00022737"/>
    </source>
</evidence>
<comment type="similarity">
    <text evidence="1">Belongs to the phosphatase and actin regulator family.</text>
</comment>
<dbReference type="Pfam" id="PF02755">
    <property type="entry name" value="RPEL"/>
    <property type="match status" value="2"/>
</dbReference>
<evidence type="ECO:0000256" key="1">
    <source>
        <dbReference type="ARBA" id="ARBA00009795"/>
    </source>
</evidence>
<protein>
    <recommendedName>
        <fullName evidence="8">Phosphatase and actin regulator 2</fullName>
    </recommendedName>
</protein>
<dbReference type="Gene3D" id="6.10.140.2130">
    <property type="match status" value="1"/>
</dbReference>
<dbReference type="SMART" id="SM00707">
    <property type="entry name" value="RPEL"/>
    <property type="match status" value="3"/>
</dbReference>
<feature type="region of interest" description="Disordered" evidence="5">
    <location>
        <begin position="459"/>
        <end position="486"/>
    </location>
</feature>
<dbReference type="AlphaFoldDB" id="A0AAW0WUF7"/>
<organism evidence="6 7">
    <name type="scientific">Cherax quadricarinatus</name>
    <name type="common">Australian red claw crayfish</name>
    <dbReference type="NCBI Taxonomy" id="27406"/>
    <lineage>
        <taxon>Eukaryota</taxon>
        <taxon>Metazoa</taxon>
        <taxon>Ecdysozoa</taxon>
        <taxon>Arthropoda</taxon>
        <taxon>Crustacea</taxon>
        <taxon>Multicrustacea</taxon>
        <taxon>Malacostraca</taxon>
        <taxon>Eumalacostraca</taxon>
        <taxon>Eucarida</taxon>
        <taxon>Decapoda</taxon>
        <taxon>Pleocyemata</taxon>
        <taxon>Astacidea</taxon>
        <taxon>Parastacoidea</taxon>
        <taxon>Parastacidae</taxon>
        <taxon>Cherax</taxon>
    </lineage>
</organism>
<feature type="repeat" description="RPEL" evidence="4">
    <location>
        <begin position="766"/>
        <end position="791"/>
    </location>
</feature>
<dbReference type="InterPro" id="IPR004018">
    <property type="entry name" value="RPEL_repeat"/>
</dbReference>
<gene>
    <name evidence="6" type="ORF">OTU49_007767</name>
</gene>
<dbReference type="Proteomes" id="UP001445076">
    <property type="component" value="Unassembled WGS sequence"/>
</dbReference>
<dbReference type="PROSITE" id="PS51073">
    <property type="entry name" value="RPEL"/>
    <property type="match status" value="3"/>
</dbReference>
<dbReference type="GO" id="GO:0030036">
    <property type="term" value="P:actin cytoskeleton organization"/>
    <property type="evidence" value="ECO:0007669"/>
    <property type="project" value="TreeGrafter"/>
</dbReference>
<feature type="compositionally biased region" description="Basic and acidic residues" evidence="5">
    <location>
        <begin position="565"/>
        <end position="576"/>
    </location>
</feature>
<dbReference type="PANTHER" id="PTHR12751">
    <property type="entry name" value="PHOSPHATASE AND ACTIN REGULATOR PHACTR"/>
    <property type="match status" value="1"/>
</dbReference>
<evidence type="ECO:0000313" key="6">
    <source>
        <dbReference type="EMBL" id="KAK8731041.1"/>
    </source>
</evidence>
<feature type="region of interest" description="Disordered" evidence="5">
    <location>
        <begin position="305"/>
        <end position="431"/>
    </location>
</feature>
<dbReference type="Gene3D" id="6.10.140.1750">
    <property type="match status" value="1"/>
</dbReference>
<evidence type="ECO:0008006" key="8">
    <source>
        <dbReference type="Google" id="ProtNLM"/>
    </source>
</evidence>
<feature type="repeat" description="RPEL" evidence="4">
    <location>
        <begin position="690"/>
        <end position="715"/>
    </location>
</feature>
<sequence>MSLLEAVKAWTLGPWTRRRDKQRVSVALWGGRPAESDMCSHLLGTPGIYRRRLSSPGNTDFADLYPSSSARPEGPTPLGTQGPSPTRLDGFTPLGTQQAAPSHGSGGHHTFRVSQLPQDELFDNFEKDEEYFDASCGGELAGGNQESAECSCRHCDSETPELKRETLALSWVPTTDLSVKSLSENRCHAPQEPVDGALVPLGDPDVKAPDFTILVPFEDLEVYEVPTVPWRSSLVPSRVPHLGNVSECRRASSESDWTSSSEGMSLGDALWAEVTAELKDVWDEIDLIDDSPTTSNLMTCYQEPGKEKSEGVNGSVGSGDGCPEQHPAFNPLASSVPTSTTTLAPLTSQPLTPPESQPPDYHGHHHIISSERPERPTSLMAPGVSDGGMGGVQVLPSEIPSGLHPVHQRDTHTYYGGGQSSADEYNPNDPHYMGHHHVAHLPEPPIPVSEIGPIPPPPMFSSPSPVVHPRSHPPPPYHPPTSVAGAGVQNAVGHNLSNSEYGVIKDDDVIGEAANGILGWFEARMAEFANADDDVEDDDEGTDVDGVVYFNSSLGHFDTSQVEEVPAREPRLDAKPLKSALKKKNPSGTANGSAGTPPAGTPTDGSKPLSVRQDANSTKPIRFSYSRGDGDKSSGENKENSVPFTYLPPNTVLPNSLQESRVDDDDEDGPILYRDDDDDEDDATKVARRDSLAQKLKCRPNKQDLIDRNIIPVQSENDRKEFREAIGAKLTRRLSLRPTAEELEERNILKRTTPEEARKQKEEKRKTLLRKLSFRPTLEELRERKIIRFNDYIEVTQAHEYDRRADKPWTRLTPRDKAAIRKELNDFKSMEMEVHEESKHLTRFHRP</sequence>
<evidence type="ECO:0000256" key="4">
    <source>
        <dbReference type="PROSITE-ProRule" id="PRU00401"/>
    </source>
</evidence>
<feature type="repeat" description="RPEL" evidence="4">
    <location>
        <begin position="728"/>
        <end position="753"/>
    </location>
</feature>
<reference evidence="6 7" key="1">
    <citation type="journal article" date="2024" name="BMC Genomics">
        <title>Genome assembly of redclaw crayfish (Cherax quadricarinatus) provides insights into its immune adaptation and hypoxia tolerance.</title>
        <authorList>
            <person name="Liu Z."/>
            <person name="Zheng J."/>
            <person name="Li H."/>
            <person name="Fang K."/>
            <person name="Wang S."/>
            <person name="He J."/>
            <person name="Zhou D."/>
            <person name="Weng S."/>
            <person name="Chi M."/>
            <person name="Gu Z."/>
            <person name="He J."/>
            <person name="Li F."/>
            <person name="Wang M."/>
        </authorList>
    </citation>
    <scope>NUCLEOTIDE SEQUENCE [LARGE SCALE GENOMIC DNA]</scope>
    <source>
        <strain evidence="6">ZL_2023a</strain>
    </source>
</reference>
<dbReference type="PANTHER" id="PTHR12751:SF18">
    <property type="entry name" value="PHOSPHATASE AND ACTIN REGULATOR 1"/>
    <property type="match status" value="1"/>
</dbReference>
<evidence type="ECO:0000313" key="7">
    <source>
        <dbReference type="Proteomes" id="UP001445076"/>
    </source>
</evidence>
<evidence type="ECO:0000256" key="5">
    <source>
        <dbReference type="SAM" id="MobiDB-lite"/>
    </source>
</evidence>
<dbReference type="EMBL" id="JARKIK010000062">
    <property type="protein sequence ID" value="KAK8731041.1"/>
    <property type="molecule type" value="Genomic_DNA"/>
</dbReference>
<comment type="caution">
    <text evidence="6">The sequence shown here is derived from an EMBL/GenBank/DDBJ whole genome shotgun (WGS) entry which is preliminary data.</text>
</comment>
<dbReference type="GO" id="GO:0003779">
    <property type="term" value="F:actin binding"/>
    <property type="evidence" value="ECO:0007669"/>
    <property type="project" value="UniProtKB-KW"/>
</dbReference>
<keyword evidence="3" id="KW-0009">Actin-binding</keyword>
<proteinExistence type="inferred from homology"/>
<accession>A0AAW0WUF7</accession>
<name>A0AAW0WUF7_CHEQU</name>
<keyword evidence="2" id="KW-0677">Repeat</keyword>
<feature type="region of interest" description="Disordered" evidence="5">
    <location>
        <begin position="59"/>
        <end position="111"/>
    </location>
</feature>
<evidence type="ECO:0000256" key="3">
    <source>
        <dbReference type="ARBA" id="ARBA00023203"/>
    </source>
</evidence>
<keyword evidence="7" id="KW-1185">Reference proteome</keyword>
<feature type="compositionally biased region" description="Acidic residues" evidence="5">
    <location>
        <begin position="662"/>
        <end position="682"/>
    </location>
</feature>
<feature type="region of interest" description="Disordered" evidence="5">
    <location>
        <begin position="560"/>
        <end position="684"/>
    </location>
</feature>